<accession>A0A8I1A7C7</accession>
<name>A0A8I1A7C7_THEIN</name>
<proteinExistence type="predicted"/>
<dbReference type="RefSeq" id="WP_181729175.1">
    <property type="nucleotide sequence ID" value="NZ_JACEIR010000001.1"/>
</dbReference>
<comment type="caution">
    <text evidence="1">The sequence shown here is derived from an EMBL/GenBank/DDBJ whole genome shotgun (WGS) entry which is preliminary data.</text>
</comment>
<evidence type="ECO:0000313" key="1">
    <source>
        <dbReference type="EMBL" id="MBH8594066.1"/>
    </source>
</evidence>
<organism evidence="1 2">
    <name type="scientific">Thermoactinomyces intermedius</name>
    <dbReference type="NCBI Taxonomy" id="2024"/>
    <lineage>
        <taxon>Bacteria</taxon>
        <taxon>Bacillati</taxon>
        <taxon>Bacillota</taxon>
        <taxon>Bacilli</taxon>
        <taxon>Bacillales</taxon>
        <taxon>Thermoactinomycetaceae</taxon>
        <taxon>Thermoactinomyces</taxon>
    </lineage>
</organism>
<dbReference type="Proteomes" id="UP000633619">
    <property type="component" value="Unassembled WGS sequence"/>
</dbReference>
<evidence type="ECO:0000313" key="2">
    <source>
        <dbReference type="Proteomes" id="UP000633619"/>
    </source>
</evidence>
<reference evidence="1 2" key="1">
    <citation type="submission" date="2020-12" db="EMBL/GenBank/DDBJ databases">
        <title>WGS of Thermoactinomyces spp.</title>
        <authorList>
            <person name="Cheng K."/>
        </authorList>
    </citation>
    <scope>NUCLEOTIDE SEQUENCE [LARGE SCALE GENOMIC DNA]</scope>
    <source>
        <strain evidence="2">CICC 10671\DSM 43846</strain>
    </source>
</reference>
<sequence length="124" mass="14763">MEKKRQQMERMFCPNCQGVHNLGVTRDNSGVTIGYFCHITKEIIKLNTTVWNGMDFRPVISIYLENIVNTKRLPYLGTLKVFKLAKELSYKFMDTDIAKKYEPNYFFVLYILHDELLKIWAKFR</sequence>
<protein>
    <submittedName>
        <fullName evidence="1">Uncharacterized protein</fullName>
    </submittedName>
</protein>
<keyword evidence="2" id="KW-1185">Reference proteome</keyword>
<dbReference type="AlphaFoldDB" id="A0A8I1A7C7"/>
<dbReference type="EMBL" id="JAECVW010000001">
    <property type="protein sequence ID" value="MBH8594066.1"/>
    <property type="molecule type" value="Genomic_DNA"/>
</dbReference>
<gene>
    <name evidence="1" type="ORF">I8U20_01830</name>
</gene>